<dbReference type="AlphaFoldDB" id="A0A7I7YUH8"/>
<dbReference type="Proteomes" id="UP000467105">
    <property type="component" value="Chromosome"/>
</dbReference>
<evidence type="ECO:0000313" key="1">
    <source>
        <dbReference type="EMBL" id="BBZ45525.1"/>
    </source>
</evidence>
<gene>
    <name evidence="1" type="ORF">MPRM_28060</name>
</gene>
<dbReference type="EMBL" id="AP022614">
    <property type="protein sequence ID" value="BBZ45525.1"/>
    <property type="molecule type" value="Genomic_DNA"/>
</dbReference>
<organism evidence="1 2">
    <name type="scientific">Mycobacterium parmense</name>
    <dbReference type="NCBI Taxonomy" id="185642"/>
    <lineage>
        <taxon>Bacteria</taxon>
        <taxon>Bacillati</taxon>
        <taxon>Actinomycetota</taxon>
        <taxon>Actinomycetes</taxon>
        <taxon>Mycobacteriales</taxon>
        <taxon>Mycobacteriaceae</taxon>
        <taxon>Mycobacterium</taxon>
        <taxon>Mycobacterium simiae complex</taxon>
    </lineage>
</organism>
<dbReference type="InterPro" id="IPR016888">
    <property type="entry name" value="UCP028498"/>
</dbReference>
<dbReference type="RefSeq" id="WP_139825619.1">
    <property type="nucleotide sequence ID" value="NZ_AP022614.1"/>
</dbReference>
<proteinExistence type="predicted"/>
<dbReference type="OrthoDB" id="162563at2"/>
<keyword evidence="2" id="KW-1185">Reference proteome</keyword>
<sequence>MTWTPSELERIDRTTELEIAVYREDGTPRPGTPIWVVCADGEVYVRTWYRRTTGWFGLALRTGRARVRAPGLEADVRVVDVGAGPAALRAAVDDAYRQKYQGDSTSAMVRDEAAATTLRLRRE</sequence>
<protein>
    <submittedName>
        <fullName evidence="1">Uncharacterized protein</fullName>
    </submittedName>
</protein>
<evidence type="ECO:0000313" key="2">
    <source>
        <dbReference type="Proteomes" id="UP000467105"/>
    </source>
</evidence>
<reference evidence="1 2" key="1">
    <citation type="journal article" date="2019" name="Emerg. Microbes Infect.">
        <title>Comprehensive subspecies identification of 175 nontuberculous mycobacteria species based on 7547 genomic profiles.</title>
        <authorList>
            <person name="Matsumoto Y."/>
            <person name="Kinjo T."/>
            <person name="Motooka D."/>
            <person name="Nabeya D."/>
            <person name="Jung N."/>
            <person name="Uechi K."/>
            <person name="Horii T."/>
            <person name="Iida T."/>
            <person name="Fujita J."/>
            <person name="Nakamura S."/>
        </authorList>
    </citation>
    <scope>NUCLEOTIDE SEQUENCE [LARGE SCALE GENOMIC DNA]</scope>
    <source>
        <strain evidence="1 2">JCM 14742</strain>
    </source>
</reference>
<dbReference type="Pfam" id="PF10012">
    <property type="entry name" value="DUF2255"/>
    <property type="match status" value="1"/>
</dbReference>
<accession>A0A7I7YUH8</accession>
<name>A0A7I7YUH8_9MYCO</name>